<gene>
    <name evidence="1" type="ORF">CK203_110423</name>
</gene>
<dbReference type="Proteomes" id="UP000288805">
    <property type="component" value="Unassembled WGS sequence"/>
</dbReference>
<evidence type="ECO:0000313" key="1">
    <source>
        <dbReference type="EMBL" id="RVW20150.1"/>
    </source>
</evidence>
<dbReference type="EMBL" id="QGNW01002392">
    <property type="protein sequence ID" value="RVW20150.1"/>
    <property type="molecule type" value="Genomic_DNA"/>
</dbReference>
<accession>A0A438CA84</accession>
<reference evidence="1 2" key="1">
    <citation type="journal article" date="2018" name="PLoS Genet.">
        <title>Population sequencing reveals clonal diversity and ancestral inbreeding in the grapevine cultivar Chardonnay.</title>
        <authorList>
            <person name="Roach M.J."/>
            <person name="Johnson D.L."/>
            <person name="Bohlmann J."/>
            <person name="van Vuuren H.J."/>
            <person name="Jones S.J."/>
            <person name="Pretorius I.S."/>
            <person name="Schmidt S.A."/>
            <person name="Borneman A.R."/>
        </authorList>
    </citation>
    <scope>NUCLEOTIDE SEQUENCE [LARGE SCALE GENOMIC DNA]</scope>
    <source>
        <strain evidence="2">cv. Chardonnay</strain>
        <tissue evidence="1">Leaf</tissue>
    </source>
</reference>
<organism evidence="1 2">
    <name type="scientific">Vitis vinifera</name>
    <name type="common">Grape</name>
    <dbReference type="NCBI Taxonomy" id="29760"/>
    <lineage>
        <taxon>Eukaryota</taxon>
        <taxon>Viridiplantae</taxon>
        <taxon>Streptophyta</taxon>
        <taxon>Embryophyta</taxon>
        <taxon>Tracheophyta</taxon>
        <taxon>Spermatophyta</taxon>
        <taxon>Magnoliopsida</taxon>
        <taxon>eudicotyledons</taxon>
        <taxon>Gunneridae</taxon>
        <taxon>Pentapetalae</taxon>
        <taxon>rosids</taxon>
        <taxon>Vitales</taxon>
        <taxon>Vitaceae</taxon>
        <taxon>Viteae</taxon>
        <taxon>Vitis</taxon>
    </lineage>
</organism>
<proteinExistence type="predicted"/>
<sequence>MSCPFSGSLVVRLVFSPFEEISYATFARGASGFVSPSFFVLFLGSSQYFLSVNEDIGVVIPDPTCKELNHCEGFEISIEEVSGKLRGVIVERGRGFFNWIKFGEASLRCLLGGVELVVGKRIHQLAIRCERKIEGPTSFRGVLMEQELYPLLSL</sequence>
<protein>
    <submittedName>
        <fullName evidence="1">Uncharacterized protein</fullName>
    </submittedName>
</protein>
<evidence type="ECO:0000313" key="2">
    <source>
        <dbReference type="Proteomes" id="UP000288805"/>
    </source>
</evidence>
<comment type="caution">
    <text evidence="1">The sequence shown here is derived from an EMBL/GenBank/DDBJ whole genome shotgun (WGS) entry which is preliminary data.</text>
</comment>
<name>A0A438CA84_VITVI</name>
<dbReference type="AlphaFoldDB" id="A0A438CA84"/>